<evidence type="ECO:0000313" key="3">
    <source>
        <dbReference type="Proteomes" id="UP001198034"/>
    </source>
</evidence>
<dbReference type="Proteomes" id="UP001198034">
    <property type="component" value="Unassembled WGS sequence"/>
</dbReference>
<dbReference type="Pfam" id="PF14559">
    <property type="entry name" value="TPR_19"/>
    <property type="match status" value="1"/>
</dbReference>
<keyword evidence="1" id="KW-0812">Transmembrane</keyword>
<feature type="transmembrane region" description="Helical" evidence="1">
    <location>
        <begin position="69"/>
        <end position="91"/>
    </location>
</feature>
<organism evidence="2 3">
    <name type="scientific">Deefgea salmonis</name>
    <dbReference type="NCBI Taxonomy" id="2875502"/>
    <lineage>
        <taxon>Bacteria</taxon>
        <taxon>Pseudomonadati</taxon>
        <taxon>Pseudomonadota</taxon>
        <taxon>Betaproteobacteria</taxon>
        <taxon>Neisseriales</taxon>
        <taxon>Chitinibacteraceae</taxon>
        <taxon>Deefgea</taxon>
    </lineage>
</organism>
<dbReference type="Gene3D" id="1.25.40.10">
    <property type="entry name" value="Tetratricopeptide repeat domain"/>
    <property type="match status" value="2"/>
</dbReference>
<sequence length="387" mass="41848">MSLPSLDYAKDEAVSERQDEAAVPHWDAAHRASPKAATDSSALNQVATMINSAEKDRVSQIKRALATSLPWLIVGGGILFGLALAVVFLPYQISATPMMASASLPRESALSESVSSQAIPSASVVTMAALPLDTQLAGYMDAASSSKAMDANTPPVKSPAAAIGLTRSASQTQFNARVQPVRAIGSPRRVMQIERMPVNTMDPLQQAWQAYQRGEFTQAEQYYQQAMQQNPRQRDAALGLAAIAQIRGDATRAHSLYRHILQQHPDDAAAKQALLALPQAVTEQDILQLEQSGQADPQILAQFYASEQRWSQAQAQFFIVYSQYPSATAAFNLAVSLDHLQQPTLALQYYRQALQGVGAFDRSAVQQRIAALSAQPLSSEAQHAAQH</sequence>
<evidence type="ECO:0000313" key="2">
    <source>
        <dbReference type="EMBL" id="MCB5196549.1"/>
    </source>
</evidence>
<protein>
    <recommendedName>
        <fullName evidence="4">Tetratricopeptide repeat protein</fullName>
    </recommendedName>
</protein>
<evidence type="ECO:0008006" key="4">
    <source>
        <dbReference type="Google" id="ProtNLM"/>
    </source>
</evidence>
<comment type="caution">
    <text evidence="2">The sequence shown here is derived from an EMBL/GenBank/DDBJ whole genome shotgun (WGS) entry which is preliminary data.</text>
</comment>
<dbReference type="EMBL" id="JAJAWG010000005">
    <property type="protein sequence ID" value="MCB5196549.1"/>
    <property type="molecule type" value="Genomic_DNA"/>
</dbReference>
<evidence type="ECO:0000256" key="1">
    <source>
        <dbReference type="SAM" id="Phobius"/>
    </source>
</evidence>
<keyword evidence="1" id="KW-0472">Membrane</keyword>
<keyword evidence="1" id="KW-1133">Transmembrane helix</keyword>
<reference evidence="2 3" key="1">
    <citation type="submission" date="2021-10" db="EMBL/GenBank/DDBJ databases">
        <authorList>
            <person name="Chen M."/>
        </authorList>
    </citation>
    <scope>NUCLEOTIDE SEQUENCE [LARGE SCALE GENOMIC DNA]</scope>
    <source>
        <strain evidence="2 3">H3-26</strain>
    </source>
</reference>
<gene>
    <name evidence="2" type="ORF">LG219_09735</name>
</gene>
<name>A0ABS8BLG0_9NEIS</name>
<accession>A0ABS8BLG0</accession>
<dbReference type="InterPro" id="IPR011990">
    <property type="entry name" value="TPR-like_helical_dom_sf"/>
</dbReference>
<proteinExistence type="predicted"/>
<keyword evidence="3" id="KW-1185">Reference proteome</keyword>
<dbReference type="RefSeq" id="WP_226764294.1">
    <property type="nucleotide sequence ID" value="NZ_JAJAWG010000005.1"/>
</dbReference>
<dbReference type="SUPFAM" id="SSF48452">
    <property type="entry name" value="TPR-like"/>
    <property type="match status" value="1"/>
</dbReference>